<feature type="domain" description="Acyl-CoA dehydrogenase/oxidase N-terminal" evidence="1">
    <location>
        <begin position="6"/>
        <end position="67"/>
    </location>
</feature>
<dbReference type="SUPFAM" id="SSF56645">
    <property type="entry name" value="Acyl-CoA dehydrogenase NM domain-like"/>
    <property type="match status" value="1"/>
</dbReference>
<protein>
    <submittedName>
        <fullName evidence="2">Acyl-CoA dehydrogenase</fullName>
    </submittedName>
</protein>
<dbReference type="InterPro" id="IPR037069">
    <property type="entry name" value="AcylCoA_DH/ox_N_sf"/>
</dbReference>
<proteinExistence type="predicted"/>
<dbReference type="AlphaFoldDB" id="A0A2H0LXM5"/>
<dbReference type="InterPro" id="IPR009100">
    <property type="entry name" value="AcylCoA_DH/oxidase_NM_dom_sf"/>
</dbReference>
<evidence type="ECO:0000313" key="2">
    <source>
        <dbReference type="EMBL" id="PIQ88225.1"/>
    </source>
</evidence>
<dbReference type="PANTHER" id="PTHR43884">
    <property type="entry name" value="ACYL-COA DEHYDROGENASE"/>
    <property type="match status" value="1"/>
</dbReference>
<dbReference type="GO" id="GO:0003995">
    <property type="term" value="F:acyl-CoA dehydrogenase activity"/>
    <property type="evidence" value="ECO:0007669"/>
    <property type="project" value="TreeGrafter"/>
</dbReference>
<evidence type="ECO:0000259" key="1">
    <source>
        <dbReference type="Pfam" id="PF02771"/>
    </source>
</evidence>
<dbReference type="InterPro" id="IPR013786">
    <property type="entry name" value="AcylCoA_DH/ox_N"/>
</dbReference>
<dbReference type="Pfam" id="PF02771">
    <property type="entry name" value="Acyl-CoA_dh_N"/>
    <property type="match status" value="1"/>
</dbReference>
<dbReference type="Gene3D" id="1.10.540.10">
    <property type="entry name" value="Acyl-CoA dehydrogenase/oxidase, N-terminal domain"/>
    <property type="match status" value="1"/>
</dbReference>
<dbReference type="PANTHER" id="PTHR43884:SF12">
    <property type="entry name" value="ISOVALERYL-COA DEHYDROGENASE, MITOCHONDRIAL-RELATED"/>
    <property type="match status" value="1"/>
</dbReference>
<dbReference type="Proteomes" id="UP000229641">
    <property type="component" value="Unassembled WGS sequence"/>
</dbReference>
<evidence type="ECO:0000313" key="3">
    <source>
        <dbReference type="Proteomes" id="UP000229641"/>
    </source>
</evidence>
<dbReference type="EMBL" id="PCWA01000115">
    <property type="protein sequence ID" value="PIQ88225.1"/>
    <property type="molecule type" value="Genomic_DNA"/>
</dbReference>
<dbReference type="GO" id="GO:0050660">
    <property type="term" value="F:flavin adenine dinucleotide binding"/>
    <property type="evidence" value="ECO:0007669"/>
    <property type="project" value="InterPro"/>
</dbReference>
<reference evidence="2 3" key="1">
    <citation type="submission" date="2017-09" db="EMBL/GenBank/DDBJ databases">
        <title>Depth-based differentiation of microbial function through sediment-hosted aquifers and enrichment of novel symbionts in the deep terrestrial subsurface.</title>
        <authorList>
            <person name="Probst A.J."/>
            <person name="Ladd B."/>
            <person name="Jarett J.K."/>
            <person name="Geller-Mcgrath D.E."/>
            <person name="Sieber C.M."/>
            <person name="Emerson J.B."/>
            <person name="Anantharaman K."/>
            <person name="Thomas B.C."/>
            <person name="Malmstrom R."/>
            <person name="Stieglmeier M."/>
            <person name="Klingl A."/>
            <person name="Woyke T."/>
            <person name="Ryan C.M."/>
            <person name="Banfield J.F."/>
        </authorList>
    </citation>
    <scope>NUCLEOTIDE SEQUENCE [LARGE SCALE GENOMIC DNA]</scope>
    <source>
        <strain evidence="2">CG11_big_fil_rev_8_21_14_0_20_42_13</strain>
    </source>
</reference>
<organism evidence="2 3">
    <name type="scientific">Candidatus Ghiorseimicrobium undicola</name>
    <dbReference type="NCBI Taxonomy" id="1974746"/>
    <lineage>
        <taxon>Bacteria</taxon>
        <taxon>Pseudomonadati</taxon>
        <taxon>Candidatus Omnitrophota</taxon>
        <taxon>Candidatus Ghiorseimicrobium</taxon>
    </lineage>
</organism>
<sequence>MDWNLSEDHKIIKETISKIAQKELAPKAAEIDKTCSFVWEGLKKLKEADVLGLAIPSEYGGMGMDIL</sequence>
<feature type="non-terminal residue" evidence="2">
    <location>
        <position position="67"/>
    </location>
</feature>
<accession>A0A2H0LXM5</accession>
<name>A0A2H0LXM5_9BACT</name>
<comment type="caution">
    <text evidence="2">The sequence shown here is derived from an EMBL/GenBank/DDBJ whole genome shotgun (WGS) entry which is preliminary data.</text>
</comment>
<gene>
    <name evidence="2" type="ORF">COV72_09420</name>
</gene>